<dbReference type="PROSITE" id="PS50293">
    <property type="entry name" value="TPR_REGION"/>
    <property type="match status" value="2"/>
</dbReference>
<evidence type="ECO:0000256" key="3">
    <source>
        <dbReference type="ARBA" id="ARBA00011970"/>
    </source>
</evidence>
<keyword evidence="6" id="KW-0677">Repeat</keyword>
<dbReference type="Gene3D" id="3.40.50.11380">
    <property type="match status" value="1"/>
</dbReference>
<dbReference type="OrthoDB" id="101857at2"/>
<protein>
    <recommendedName>
        <fullName evidence="3">protein O-GlcNAc transferase</fullName>
        <ecNumber evidence="3">2.4.1.255</ecNumber>
    </recommendedName>
</protein>
<gene>
    <name evidence="10" type="ORF">SAMN05192542_112150</name>
</gene>
<feature type="domain" description="O-GlcNAc transferase C-terminal" evidence="9">
    <location>
        <begin position="635"/>
        <end position="811"/>
    </location>
</feature>
<dbReference type="InterPro" id="IPR051939">
    <property type="entry name" value="Glycosyltr_41/O-GlcNAc_trsf"/>
</dbReference>
<dbReference type="RefSeq" id="WP_090541653.1">
    <property type="nucleotide sequence ID" value="NZ_FNSR01000001.1"/>
</dbReference>
<evidence type="ECO:0000256" key="8">
    <source>
        <dbReference type="PROSITE-ProRule" id="PRU00339"/>
    </source>
</evidence>
<evidence type="ECO:0000313" key="11">
    <source>
        <dbReference type="Proteomes" id="UP000199120"/>
    </source>
</evidence>
<feature type="repeat" description="TPR" evidence="8">
    <location>
        <begin position="245"/>
        <end position="278"/>
    </location>
</feature>
<reference evidence="11" key="1">
    <citation type="submission" date="2016-10" db="EMBL/GenBank/DDBJ databases">
        <authorList>
            <person name="Varghese N."/>
            <person name="Submissions S."/>
        </authorList>
    </citation>
    <scope>NUCLEOTIDE SEQUENCE [LARGE SCALE GENOMIC DNA]</scope>
    <source>
        <strain evidence="11">LMG 26416</strain>
    </source>
</reference>
<dbReference type="PROSITE" id="PS50005">
    <property type="entry name" value="TPR"/>
    <property type="match status" value="6"/>
</dbReference>
<dbReference type="InterPro" id="IPR029489">
    <property type="entry name" value="OGT/SEC/SPY_C"/>
</dbReference>
<feature type="domain" description="O-GlcNAc transferase C-terminal" evidence="9">
    <location>
        <begin position="464"/>
        <end position="612"/>
    </location>
</feature>
<feature type="repeat" description="TPR" evidence="8">
    <location>
        <begin position="179"/>
        <end position="212"/>
    </location>
</feature>
<dbReference type="Pfam" id="PF13844">
    <property type="entry name" value="Glyco_transf_41"/>
    <property type="match status" value="2"/>
</dbReference>
<name>A0A1H7SPB3_9BURK</name>
<evidence type="ECO:0000256" key="6">
    <source>
        <dbReference type="ARBA" id="ARBA00022737"/>
    </source>
</evidence>
<comment type="pathway">
    <text evidence="1">Protein modification; protein glycosylation.</text>
</comment>
<dbReference type="Pfam" id="PF13432">
    <property type="entry name" value="TPR_16"/>
    <property type="match status" value="3"/>
</dbReference>
<dbReference type="STRING" id="416943.SAMN05445871_0331"/>
<feature type="repeat" description="TPR" evidence="8">
    <location>
        <begin position="313"/>
        <end position="346"/>
    </location>
</feature>
<evidence type="ECO:0000256" key="5">
    <source>
        <dbReference type="ARBA" id="ARBA00022679"/>
    </source>
</evidence>
<dbReference type="SMART" id="SM00028">
    <property type="entry name" value="TPR"/>
    <property type="match status" value="11"/>
</dbReference>
<sequence length="830" mass="92240">MNGVVHGSNVAQTLRDALAHHRAGQLDAARELYEAILRVDPNQHDALHFLGLLACQVRRHDVGVALIERSLAVRPDAIYYNNFGNVLMDLRRFGDAIDSYRHALSLKADYPEAHNNLANALRETKQYDASMRECVEAIRLRPAYAEAYNNLGNALKGMGELDEAVASYCKAIELKADYALAYSNLANVLLAQGNADMAIDCFRKAVAFQPDLRSAHHGLGGLLLARGETAAAIESLEKALDPADAEVHNTLGCALRDLNDLEGAEQRFRDAIRIDPTFAVAYCNLAGVLRKQDRNDEAVEASSRAIELDPKFSPAYRELSVAYYMLGKRPAAIMGFRHALELDPEDDQCWYGLSTALRDDQQLDEAMDAIQKALSIGVQTGQKYLALGDILIARGATEEGLDAILKALELGSEPVQTYNRLLFVMPGSPRYSPRDVYEHAVRFGQLVEKAVKPFDPAPLVYDGKRPLRIGFVSGDLRTHPVGIFLESILSHLDRSRVDLVAYVTYSKDDDVTERLKPHFSEWCLLEGMSARQAAQKIRDDQIDILVDLAGHTAYTGLAIFAWRPAPVQISWLGFFATTGCEFIDYFVGDRYVLPESEEQYFVEKPWRLPDSYLCFTPPPGAPDVGPLPMAKNGFVTFGYFGKLVKLTDEVVELWCRLLHRVPNAKLFLKGIGLGADYSQFRTIERFAAHGIDADRLILEGESPRLEYFNAYNRVDIMLSPFPYPGGTTTAEALWMGAPVLGLKGDRFLAHICESLVHAAGLGEWIADDQQQYLDKAIAFASQPEQLAALRAGLREHARGSPMCDAPRFARNLVDAFHQMWSKHVDAQQHA</sequence>
<dbReference type="EMBL" id="FOAJ01000012">
    <property type="protein sequence ID" value="SEL74308.1"/>
    <property type="molecule type" value="Genomic_DNA"/>
</dbReference>
<keyword evidence="7 8" id="KW-0802">TPR repeat</keyword>
<dbReference type="SUPFAM" id="SSF53756">
    <property type="entry name" value="UDP-Glycosyltransferase/glycogen phosphorylase"/>
    <property type="match status" value="1"/>
</dbReference>
<dbReference type="PANTHER" id="PTHR44835">
    <property type="entry name" value="UDP-N-ACETYLGLUCOSAMINE--PEPTIDE N-ACETYLGLUCOSAMINYLTRANSFERASE SPINDLY-RELATED"/>
    <property type="match status" value="1"/>
</dbReference>
<keyword evidence="5 10" id="KW-0808">Transferase</keyword>
<organism evidence="10 11">
    <name type="scientific">Paraburkholderia caballeronis</name>
    <dbReference type="NCBI Taxonomy" id="416943"/>
    <lineage>
        <taxon>Bacteria</taxon>
        <taxon>Pseudomonadati</taxon>
        <taxon>Pseudomonadota</taxon>
        <taxon>Betaproteobacteria</taxon>
        <taxon>Burkholderiales</taxon>
        <taxon>Burkholderiaceae</taxon>
        <taxon>Paraburkholderia</taxon>
    </lineage>
</organism>
<proteinExistence type="inferred from homology"/>
<evidence type="ECO:0000259" key="9">
    <source>
        <dbReference type="Pfam" id="PF13844"/>
    </source>
</evidence>
<evidence type="ECO:0000256" key="2">
    <source>
        <dbReference type="ARBA" id="ARBA00005386"/>
    </source>
</evidence>
<dbReference type="SUPFAM" id="SSF48452">
    <property type="entry name" value="TPR-like"/>
    <property type="match status" value="2"/>
</dbReference>
<comment type="similarity">
    <text evidence="2">Belongs to the glycosyltransferase 41 family. O-GlcNAc transferase subfamily.</text>
</comment>
<dbReference type="GO" id="GO:0097363">
    <property type="term" value="F:protein O-acetylglucosaminyltransferase activity"/>
    <property type="evidence" value="ECO:0007669"/>
    <property type="project" value="UniProtKB-EC"/>
</dbReference>
<feature type="repeat" description="TPR" evidence="8">
    <location>
        <begin position="279"/>
        <end position="312"/>
    </location>
</feature>
<accession>A0A1H7SPB3</accession>
<evidence type="ECO:0000256" key="4">
    <source>
        <dbReference type="ARBA" id="ARBA00022676"/>
    </source>
</evidence>
<keyword evidence="11" id="KW-1185">Reference proteome</keyword>
<dbReference type="AlphaFoldDB" id="A0A1H7SPB3"/>
<dbReference type="PANTHER" id="PTHR44835:SF1">
    <property type="entry name" value="PROTEIN O-GLCNAC TRANSFERASE"/>
    <property type="match status" value="1"/>
</dbReference>
<dbReference type="EC" id="2.4.1.255" evidence="3"/>
<dbReference type="Pfam" id="PF13414">
    <property type="entry name" value="TPR_11"/>
    <property type="match status" value="2"/>
</dbReference>
<dbReference type="Gene3D" id="3.40.50.2000">
    <property type="entry name" value="Glycogen Phosphorylase B"/>
    <property type="match status" value="1"/>
</dbReference>
<dbReference type="Proteomes" id="UP000199120">
    <property type="component" value="Unassembled WGS sequence"/>
</dbReference>
<dbReference type="InterPro" id="IPR019734">
    <property type="entry name" value="TPR_rpt"/>
</dbReference>
<feature type="repeat" description="TPR" evidence="8">
    <location>
        <begin position="77"/>
        <end position="110"/>
    </location>
</feature>
<dbReference type="InterPro" id="IPR011990">
    <property type="entry name" value="TPR-like_helical_dom_sf"/>
</dbReference>
<dbReference type="Gene3D" id="1.25.40.10">
    <property type="entry name" value="Tetratricopeptide repeat domain"/>
    <property type="match status" value="5"/>
</dbReference>
<keyword evidence="4" id="KW-0328">Glycosyltransferase</keyword>
<evidence type="ECO:0000256" key="1">
    <source>
        <dbReference type="ARBA" id="ARBA00004922"/>
    </source>
</evidence>
<evidence type="ECO:0000313" key="10">
    <source>
        <dbReference type="EMBL" id="SEL74308.1"/>
    </source>
</evidence>
<evidence type="ECO:0000256" key="7">
    <source>
        <dbReference type="ARBA" id="ARBA00022803"/>
    </source>
</evidence>
<feature type="repeat" description="TPR" evidence="8">
    <location>
        <begin position="145"/>
        <end position="178"/>
    </location>
</feature>